<dbReference type="CDD" id="cd02869">
    <property type="entry name" value="PseudoU_synth_RluA_like"/>
    <property type="match status" value="1"/>
</dbReference>
<dbReference type="AlphaFoldDB" id="A0A9P1FKI5"/>
<feature type="compositionally biased region" description="Basic and acidic residues" evidence="2">
    <location>
        <begin position="681"/>
        <end position="691"/>
    </location>
</feature>
<dbReference type="OrthoDB" id="424794at2759"/>
<proteinExistence type="predicted"/>
<dbReference type="Proteomes" id="UP001152797">
    <property type="component" value="Unassembled WGS sequence"/>
</dbReference>
<sequence length="820" mass="91454">MSVCERSDQCQLVLQLFNQMSSKSIERSIVTFTTAIKACKVWTTALDYLHQLRESALQPDALLYTAVLNTIASGSTGRWEAAVSTLDDMARNTVRADSYMYGAMIKCCDTGQWAMALHFLEKSPWDVLTFNSGLNVCAKAGKWQICLHILSSMKKKDVVSYSICISSFEKSSQWQHAVGLLQDMLQSKVEPSEVSFNAAISACKSQTHIALSLFEDMELLKVQRSVVTFNAALTACDKGNWQEALHLMEKLYGHGQDGLDMDPITLSGILTACESVWAVSLHVLDSYLAKGKVPHGLHAGSVLKAMSSSRQWHSALALLQDLRSIWEMNERTNQVTQTSQTKVSKATANSMLPDFKSWHEFWPSGQRSISSISSKGGSTETNSTNTLCDAPIPIIYREDDFMAVSKPAGVSTEQTLQLLADQFSTCIFSMSRLDLPTSGILPMVVGQEATISARWFLSQFAGTLVSKEYICLCNGRFEPLSGQIDLPLRIEATSSSTSRAVVENTTYNADNACNVYDACTDYEVIAILQTASGSSGSTSSPGTSSSADASQSDVLSLVRAWPQTGRLHQIRAHMAAKGFPIVGDMIYGAATWAMWPWCKRLFLHCWRLRLFGFDGPIQLKAELPQELKDALGALEIQTIQTEDTEVLEAMGETMHQAMRDILDQRELGTGNDGDDDTSTGEESKVSKESDERKAFQALIQCQEMYTEKILEELDRGAKESHWAWYIFPTTRAGNNDPYKTHITEENARELCNQPTAKDWQKCLEKICDLLEACNKRPPSNQILPECDHDRVRYFIKFWQNYSKSPRWLLDVCQRLQDLQF</sequence>
<dbReference type="InterPro" id="IPR011990">
    <property type="entry name" value="TPR-like_helical_dom_sf"/>
</dbReference>
<dbReference type="Gene3D" id="1.25.40.10">
    <property type="entry name" value="Tetratricopeptide repeat domain"/>
    <property type="match status" value="3"/>
</dbReference>
<dbReference type="Pfam" id="PF13041">
    <property type="entry name" value="PPR_2"/>
    <property type="match status" value="1"/>
</dbReference>
<dbReference type="InterPro" id="IPR052308">
    <property type="entry name" value="PPR_domain-containing"/>
</dbReference>
<evidence type="ECO:0000256" key="1">
    <source>
        <dbReference type="PROSITE-ProRule" id="PRU00708"/>
    </source>
</evidence>
<name>A0A9P1FKI5_9DINO</name>
<dbReference type="SUPFAM" id="SSF140736">
    <property type="entry name" value="Rv1873-like"/>
    <property type="match status" value="1"/>
</dbReference>
<accession>A0A9P1FKI5</accession>
<dbReference type="Pfam" id="PF00849">
    <property type="entry name" value="PseudoU_synth_2"/>
    <property type="match status" value="1"/>
</dbReference>
<organism evidence="4">
    <name type="scientific">Cladocopium goreaui</name>
    <dbReference type="NCBI Taxonomy" id="2562237"/>
    <lineage>
        <taxon>Eukaryota</taxon>
        <taxon>Sar</taxon>
        <taxon>Alveolata</taxon>
        <taxon>Dinophyceae</taxon>
        <taxon>Suessiales</taxon>
        <taxon>Symbiodiniaceae</taxon>
        <taxon>Cladocopium</taxon>
    </lineage>
</organism>
<comment type="caution">
    <text evidence="4">The sequence shown here is derived from an EMBL/GenBank/DDBJ whole genome shotgun (WGS) entry which is preliminary data.</text>
</comment>
<dbReference type="InterPro" id="IPR006145">
    <property type="entry name" value="PsdUridine_synth_RsuA/RluA"/>
</dbReference>
<dbReference type="InterPro" id="IPR020103">
    <property type="entry name" value="PsdUridine_synth_cat_dom_sf"/>
</dbReference>
<dbReference type="EMBL" id="CAMXCT020000490">
    <property type="protein sequence ID" value="CAL1132863.1"/>
    <property type="molecule type" value="Genomic_DNA"/>
</dbReference>
<dbReference type="GO" id="GO:0001522">
    <property type="term" value="P:pseudouridine synthesis"/>
    <property type="evidence" value="ECO:0007669"/>
    <property type="project" value="InterPro"/>
</dbReference>
<feature type="region of interest" description="Disordered" evidence="2">
    <location>
        <begin position="666"/>
        <end position="691"/>
    </location>
</feature>
<feature type="domain" description="Pseudouridine synthase RsuA/RluA-like" evidence="3">
    <location>
        <begin position="405"/>
        <end position="576"/>
    </location>
</feature>
<dbReference type="GO" id="GO:0003723">
    <property type="term" value="F:RNA binding"/>
    <property type="evidence" value="ECO:0007669"/>
    <property type="project" value="InterPro"/>
</dbReference>
<dbReference type="InterPro" id="IPR014937">
    <property type="entry name" value="DUF1810"/>
</dbReference>
<evidence type="ECO:0000313" key="6">
    <source>
        <dbReference type="Proteomes" id="UP001152797"/>
    </source>
</evidence>
<dbReference type="PANTHER" id="PTHR47937">
    <property type="entry name" value="PLASTID TRANSCRIPTIONALLY ACTIVE CHROMOSOME 2-LIKE PROTEIN"/>
    <property type="match status" value="1"/>
</dbReference>
<keyword evidence="6" id="KW-1185">Reference proteome</keyword>
<dbReference type="InterPro" id="IPR036287">
    <property type="entry name" value="Rv1873-like_sf"/>
</dbReference>
<dbReference type="EMBL" id="CAMXCT010000490">
    <property type="protein sequence ID" value="CAI3979488.1"/>
    <property type="molecule type" value="Genomic_DNA"/>
</dbReference>
<evidence type="ECO:0000259" key="3">
    <source>
        <dbReference type="Pfam" id="PF00849"/>
    </source>
</evidence>
<feature type="repeat" description="PPR" evidence="1">
    <location>
        <begin position="157"/>
        <end position="191"/>
    </location>
</feature>
<evidence type="ECO:0000256" key="2">
    <source>
        <dbReference type="SAM" id="MobiDB-lite"/>
    </source>
</evidence>
<reference evidence="5 6" key="2">
    <citation type="submission" date="2024-05" db="EMBL/GenBank/DDBJ databases">
        <authorList>
            <person name="Chen Y."/>
            <person name="Shah S."/>
            <person name="Dougan E. K."/>
            <person name="Thang M."/>
            <person name="Chan C."/>
        </authorList>
    </citation>
    <scope>NUCLEOTIDE SEQUENCE [LARGE SCALE GENOMIC DNA]</scope>
</reference>
<gene>
    <name evidence="4" type="ORF">C1SCF055_LOCUS7434</name>
</gene>
<evidence type="ECO:0000313" key="5">
    <source>
        <dbReference type="EMBL" id="CAL4766800.1"/>
    </source>
</evidence>
<protein>
    <submittedName>
        <fullName evidence="5">Pentatricopeptide repeat-containing protein, chloroplastic</fullName>
    </submittedName>
</protein>
<reference evidence="4" key="1">
    <citation type="submission" date="2022-10" db="EMBL/GenBank/DDBJ databases">
        <authorList>
            <person name="Chen Y."/>
            <person name="Dougan E. K."/>
            <person name="Chan C."/>
            <person name="Rhodes N."/>
            <person name="Thang M."/>
        </authorList>
    </citation>
    <scope>NUCLEOTIDE SEQUENCE</scope>
</reference>
<evidence type="ECO:0000313" key="4">
    <source>
        <dbReference type="EMBL" id="CAI3979488.1"/>
    </source>
</evidence>
<dbReference type="EMBL" id="CAMXCT030000490">
    <property type="protein sequence ID" value="CAL4766800.1"/>
    <property type="molecule type" value="Genomic_DNA"/>
</dbReference>
<dbReference type="GO" id="GO:0009982">
    <property type="term" value="F:pseudouridine synthase activity"/>
    <property type="evidence" value="ECO:0007669"/>
    <property type="project" value="InterPro"/>
</dbReference>
<dbReference type="InterPro" id="IPR002885">
    <property type="entry name" value="PPR_rpt"/>
</dbReference>
<dbReference type="PANTHER" id="PTHR47937:SF8">
    <property type="entry name" value="PENTATRICOPEPTIDE REPEAT DOMAIN CONTAINING PROTEIN-RELATED"/>
    <property type="match status" value="1"/>
</dbReference>
<dbReference type="NCBIfam" id="TIGR00756">
    <property type="entry name" value="PPR"/>
    <property type="match status" value="1"/>
</dbReference>
<dbReference type="Gene3D" id="1.25.40.380">
    <property type="entry name" value="Protein of unknown function DUF1810"/>
    <property type="match status" value="1"/>
</dbReference>
<dbReference type="SUPFAM" id="SSF55120">
    <property type="entry name" value="Pseudouridine synthase"/>
    <property type="match status" value="1"/>
</dbReference>
<dbReference type="PROSITE" id="PS51375">
    <property type="entry name" value="PPR"/>
    <property type="match status" value="1"/>
</dbReference>
<dbReference type="Pfam" id="PF08837">
    <property type="entry name" value="DUF1810"/>
    <property type="match status" value="1"/>
</dbReference>
<dbReference type="Gene3D" id="3.30.2350.10">
    <property type="entry name" value="Pseudouridine synthase"/>
    <property type="match status" value="1"/>
</dbReference>